<evidence type="ECO:0008006" key="4">
    <source>
        <dbReference type="Google" id="ProtNLM"/>
    </source>
</evidence>
<dbReference type="OrthoDB" id="2663687at2759"/>
<dbReference type="InterPro" id="IPR032675">
    <property type="entry name" value="LRR_dom_sf"/>
</dbReference>
<dbReference type="STRING" id="180088.A0A1J8QCU2"/>
<sequence length="533" mass="60434">MYLPTALFRCLAVPHRRWSKSNNKTPPKPKSNQDNGPPILKLPPDVLELCWGYLRRPDLFHVSCVCRVFWRTSRFIIFRSLIINLSSPPMLPLNQKLVLRSTKKYSNMLEPATTRVTSFYSDPDARELWDIVQAWTVTAPLSALNTFSPFRVQKHEQTLALRPVDVVFQLLSFSRNLRSLELARLDLGREQWVILQSLPALESLRLISCFFSSSSHLEPLKLKGLEIAGGSFSPRSIDGYLVYVLCNPAYLEKLTLIDSFVAPTALEALSSMEHFPHLSHLSVLVKPSSRGHFLRFLAAIPSLTILNIFPSSVDITPDHPLPVLSSLRSYNGYPHLLSRLVPGRPVDRVCLVLQVVTASNQPDDYTFHADLVSNMLDISCSTVPVRRLKIDCFLPTLQRLSAIARYLPDLHFLDLVLISASPLLIPEDSVISSSFEDLDYASNPLNSHDTMRGLLSWLAAGRAPLPPELQTLRLSYSPGWSNNVQSLERNQQCEMIYCLHDRYPSLCEVEMGDCRWWREGADWSREILDFGEI</sequence>
<dbReference type="SUPFAM" id="SSF52047">
    <property type="entry name" value="RNI-like"/>
    <property type="match status" value="1"/>
</dbReference>
<keyword evidence="3" id="KW-1185">Reference proteome</keyword>
<feature type="region of interest" description="Disordered" evidence="1">
    <location>
        <begin position="18"/>
        <end position="39"/>
    </location>
</feature>
<proteinExistence type="predicted"/>
<name>A0A1J8QCU2_9AGAM</name>
<dbReference type="Gene3D" id="3.80.10.10">
    <property type="entry name" value="Ribonuclease Inhibitor"/>
    <property type="match status" value="1"/>
</dbReference>
<dbReference type="InterPro" id="IPR036047">
    <property type="entry name" value="F-box-like_dom_sf"/>
</dbReference>
<reference evidence="2 3" key="1">
    <citation type="submission" date="2016-03" db="EMBL/GenBank/DDBJ databases">
        <title>Comparative genomics of the ectomycorrhizal sister species Rhizopogon vinicolor and Rhizopogon vesiculosus (Basidiomycota: Boletales) reveals a divergence of the mating type B locus.</title>
        <authorList>
            <person name="Mujic A.B."/>
            <person name="Kuo A."/>
            <person name="Tritt A."/>
            <person name="Lipzen A."/>
            <person name="Chen C."/>
            <person name="Johnson J."/>
            <person name="Sharma A."/>
            <person name="Barry K."/>
            <person name="Grigoriev I.V."/>
            <person name="Spatafora J.W."/>
        </authorList>
    </citation>
    <scope>NUCLEOTIDE SEQUENCE [LARGE SCALE GENOMIC DNA]</scope>
    <source>
        <strain evidence="2 3">AM-OR11-056</strain>
    </source>
</reference>
<evidence type="ECO:0000313" key="2">
    <source>
        <dbReference type="EMBL" id="OJA19470.1"/>
    </source>
</evidence>
<dbReference type="EMBL" id="LVVM01001030">
    <property type="protein sequence ID" value="OJA19470.1"/>
    <property type="molecule type" value="Genomic_DNA"/>
</dbReference>
<gene>
    <name evidence="2" type="ORF">AZE42_04916</name>
</gene>
<protein>
    <recommendedName>
        <fullName evidence="4">F-box domain-containing protein</fullName>
    </recommendedName>
</protein>
<evidence type="ECO:0000313" key="3">
    <source>
        <dbReference type="Proteomes" id="UP000183567"/>
    </source>
</evidence>
<accession>A0A1J8QCU2</accession>
<dbReference type="Proteomes" id="UP000183567">
    <property type="component" value="Unassembled WGS sequence"/>
</dbReference>
<dbReference type="SUPFAM" id="SSF81383">
    <property type="entry name" value="F-box domain"/>
    <property type="match status" value="1"/>
</dbReference>
<evidence type="ECO:0000256" key="1">
    <source>
        <dbReference type="SAM" id="MobiDB-lite"/>
    </source>
</evidence>
<dbReference type="AlphaFoldDB" id="A0A1J8QCU2"/>
<organism evidence="2 3">
    <name type="scientific">Rhizopogon vesiculosus</name>
    <dbReference type="NCBI Taxonomy" id="180088"/>
    <lineage>
        <taxon>Eukaryota</taxon>
        <taxon>Fungi</taxon>
        <taxon>Dikarya</taxon>
        <taxon>Basidiomycota</taxon>
        <taxon>Agaricomycotina</taxon>
        <taxon>Agaricomycetes</taxon>
        <taxon>Agaricomycetidae</taxon>
        <taxon>Boletales</taxon>
        <taxon>Suillineae</taxon>
        <taxon>Rhizopogonaceae</taxon>
        <taxon>Rhizopogon</taxon>
    </lineage>
</organism>
<comment type="caution">
    <text evidence="2">The sequence shown here is derived from an EMBL/GenBank/DDBJ whole genome shotgun (WGS) entry which is preliminary data.</text>
</comment>
<dbReference type="CDD" id="cd09917">
    <property type="entry name" value="F-box_SF"/>
    <property type="match status" value="1"/>
</dbReference>